<dbReference type="EMBL" id="FMSP01000019">
    <property type="protein sequence ID" value="SCV73914.1"/>
    <property type="molecule type" value="Genomic_DNA"/>
</dbReference>
<dbReference type="OrthoDB" id="9895617at2759"/>
<keyword evidence="2" id="KW-1185">Reference proteome</keyword>
<dbReference type="Proteomes" id="UP000198372">
    <property type="component" value="Unassembled WGS sequence"/>
</dbReference>
<name>A0A238FPU8_9BASI</name>
<sequence length="114" mass="12566">MGFFSDNEAQAHSAVYGGQQHESSWSHGKWASALHLGELIAGAAAFEAEKAYERHVSQNGRPANHQLAKELLAGFAGAEADKLFETKGLDFLDREKAKRQAREQAEQAVSYENY</sequence>
<dbReference type="STRING" id="269621.A0A238FPU8"/>
<dbReference type="PANTHER" id="PTHR37450:SF1">
    <property type="entry name" value="CIPC PROTEIN"/>
    <property type="match status" value="1"/>
</dbReference>
<accession>A0A238FPU8</accession>
<dbReference type="PANTHER" id="PTHR37450">
    <property type="entry name" value="CIPC PROTEIN"/>
    <property type="match status" value="1"/>
</dbReference>
<organism evidence="1 2">
    <name type="scientific">Microbotryum intermedium</name>
    <dbReference type="NCBI Taxonomy" id="269621"/>
    <lineage>
        <taxon>Eukaryota</taxon>
        <taxon>Fungi</taxon>
        <taxon>Dikarya</taxon>
        <taxon>Basidiomycota</taxon>
        <taxon>Pucciniomycotina</taxon>
        <taxon>Microbotryomycetes</taxon>
        <taxon>Microbotryales</taxon>
        <taxon>Microbotryaceae</taxon>
        <taxon>Microbotryum</taxon>
    </lineage>
</organism>
<gene>
    <name evidence="1" type="ORF">BQ2448_6344</name>
</gene>
<dbReference type="Pfam" id="PF12585">
    <property type="entry name" value="DUF3759"/>
    <property type="match status" value="1"/>
</dbReference>
<reference evidence="2" key="1">
    <citation type="submission" date="2016-09" db="EMBL/GenBank/DDBJ databases">
        <authorList>
            <person name="Jeantristanb JTB J.-T."/>
            <person name="Ricardo R."/>
        </authorList>
    </citation>
    <scope>NUCLEOTIDE SEQUENCE [LARGE SCALE GENOMIC DNA]</scope>
</reference>
<dbReference type="InterPro" id="IPR022234">
    <property type="entry name" value="DUF3759"/>
</dbReference>
<proteinExistence type="predicted"/>
<evidence type="ECO:0000313" key="2">
    <source>
        <dbReference type="Proteomes" id="UP000198372"/>
    </source>
</evidence>
<dbReference type="AlphaFoldDB" id="A0A238FPU8"/>
<evidence type="ECO:0000313" key="1">
    <source>
        <dbReference type="EMBL" id="SCV73914.1"/>
    </source>
</evidence>
<protein>
    <submittedName>
        <fullName evidence="1">BQ2448_6344 protein</fullName>
    </submittedName>
</protein>